<dbReference type="GeneID" id="36581702"/>
<name>A0A2J6TVH6_9HELO</name>
<protein>
    <recommendedName>
        <fullName evidence="1">DDE-1 domain-containing protein</fullName>
    </recommendedName>
</protein>
<accession>A0A2J6TVH6</accession>
<sequence>MDWDRHNRHIYNKVIDSFAVIGKELASPVVLAENTYSVDEAGILSSVLNSLKVLAGRHELKTHRGACVERTLITSIECISADSRHLKPLIIWPATTHRSTWTTHPTRGWHYGHCGSGYTDTMISLHWI</sequence>
<organism evidence="2 3">
    <name type="scientific">Hyaloscypha bicolor E</name>
    <dbReference type="NCBI Taxonomy" id="1095630"/>
    <lineage>
        <taxon>Eukaryota</taxon>
        <taxon>Fungi</taxon>
        <taxon>Dikarya</taxon>
        <taxon>Ascomycota</taxon>
        <taxon>Pezizomycotina</taxon>
        <taxon>Leotiomycetes</taxon>
        <taxon>Helotiales</taxon>
        <taxon>Hyaloscyphaceae</taxon>
        <taxon>Hyaloscypha</taxon>
        <taxon>Hyaloscypha bicolor</taxon>
    </lineage>
</organism>
<evidence type="ECO:0000259" key="1">
    <source>
        <dbReference type="Pfam" id="PF03184"/>
    </source>
</evidence>
<dbReference type="Proteomes" id="UP000235371">
    <property type="component" value="Unassembled WGS sequence"/>
</dbReference>
<dbReference type="EMBL" id="KZ613740">
    <property type="protein sequence ID" value="PMD67029.1"/>
    <property type="molecule type" value="Genomic_DNA"/>
</dbReference>
<evidence type="ECO:0000313" key="2">
    <source>
        <dbReference type="EMBL" id="PMD67029.1"/>
    </source>
</evidence>
<dbReference type="OrthoDB" id="5425890at2759"/>
<evidence type="ECO:0000313" key="3">
    <source>
        <dbReference type="Proteomes" id="UP000235371"/>
    </source>
</evidence>
<proteinExistence type="predicted"/>
<dbReference type="Pfam" id="PF03184">
    <property type="entry name" value="DDE_1"/>
    <property type="match status" value="1"/>
</dbReference>
<dbReference type="InterPro" id="IPR004875">
    <property type="entry name" value="DDE_SF_endonuclease_dom"/>
</dbReference>
<dbReference type="RefSeq" id="XP_024743933.1">
    <property type="nucleotide sequence ID" value="XM_024873622.1"/>
</dbReference>
<keyword evidence="3" id="KW-1185">Reference proteome</keyword>
<dbReference type="InParanoid" id="A0A2J6TVH6"/>
<feature type="domain" description="DDE-1" evidence="1">
    <location>
        <begin position="71"/>
        <end position="128"/>
    </location>
</feature>
<dbReference type="AlphaFoldDB" id="A0A2J6TVH6"/>
<dbReference type="GO" id="GO:0003676">
    <property type="term" value="F:nucleic acid binding"/>
    <property type="evidence" value="ECO:0007669"/>
    <property type="project" value="InterPro"/>
</dbReference>
<gene>
    <name evidence="2" type="ORF">K444DRAFT_515747</name>
</gene>
<reference evidence="2 3" key="1">
    <citation type="submission" date="2016-04" db="EMBL/GenBank/DDBJ databases">
        <title>A degradative enzymes factory behind the ericoid mycorrhizal symbiosis.</title>
        <authorList>
            <consortium name="DOE Joint Genome Institute"/>
            <person name="Martino E."/>
            <person name="Morin E."/>
            <person name="Grelet G."/>
            <person name="Kuo A."/>
            <person name="Kohler A."/>
            <person name="Daghino S."/>
            <person name="Barry K."/>
            <person name="Choi C."/>
            <person name="Cichocki N."/>
            <person name="Clum A."/>
            <person name="Copeland A."/>
            <person name="Hainaut M."/>
            <person name="Haridas S."/>
            <person name="Labutti K."/>
            <person name="Lindquist E."/>
            <person name="Lipzen A."/>
            <person name="Khouja H.-R."/>
            <person name="Murat C."/>
            <person name="Ohm R."/>
            <person name="Olson A."/>
            <person name="Spatafora J."/>
            <person name="Veneault-Fourrey C."/>
            <person name="Henrissat B."/>
            <person name="Grigoriev I."/>
            <person name="Martin F."/>
            <person name="Perotto S."/>
        </authorList>
    </citation>
    <scope>NUCLEOTIDE SEQUENCE [LARGE SCALE GENOMIC DNA]</scope>
    <source>
        <strain evidence="2 3">E</strain>
    </source>
</reference>